<keyword evidence="4" id="KW-1185">Reference proteome</keyword>
<dbReference type="InterPro" id="IPR008266">
    <property type="entry name" value="Tyr_kinase_AS"/>
</dbReference>
<feature type="compositionally biased region" description="Acidic residues" evidence="1">
    <location>
        <begin position="797"/>
        <end position="806"/>
    </location>
</feature>
<dbReference type="PANTHER" id="PTHR38248:SF2">
    <property type="entry name" value="FUNK1 11"/>
    <property type="match status" value="1"/>
</dbReference>
<dbReference type="OrthoDB" id="3271139at2759"/>
<dbReference type="Gene3D" id="1.10.510.10">
    <property type="entry name" value="Transferase(Phosphotransferase) domain 1"/>
    <property type="match status" value="1"/>
</dbReference>
<protein>
    <recommendedName>
        <fullName evidence="2">Fungal-type protein kinase domain-containing protein</fullName>
    </recommendedName>
</protein>
<evidence type="ECO:0000313" key="3">
    <source>
        <dbReference type="EMBL" id="TFK19128.1"/>
    </source>
</evidence>
<evidence type="ECO:0000259" key="2">
    <source>
        <dbReference type="Pfam" id="PF17667"/>
    </source>
</evidence>
<dbReference type="AlphaFoldDB" id="A0A5C3KTH1"/>
<dbReference type="Pfam" id="PF17667">
    <property type="entry name" value="Pkinase_fungal"/>
    <property type="match status" value="1"/>
</dbReference>
<feature type="compositionally biased region" description="Basic residues" evidence="1">
    <location>
        <begin position="811"/>
        <end position="820"/>
    </location>
</feature>
<feature type="region of interest" description="Disordered" evidence="1">
    <location>
        <begin position="782"/>
        <end position="820"/>
    </location>
</feature>
<dbReference type="InterPro" id="IPR011009">
    <property type="entry name" value="Kinase-like_dom_sf"/>
</dbReference>
<proteinExistence type="predicted"/>
<gene>
    <name evidence="3" type="ORF">FA15DRAFT_727359</name>
</gene>
<feature type="region of interest" description="Disordered" evidence="1">
    <location>
        <begin position="581"/>
        <end position="603"/>
    </location>
</feature>
<sequence length="820" mass="94032">MSKPQPLMNSPPHQATSETPRKTGGASERINAPNSDLKKQRDLRMDNVKDHTISCPPVDWFTTFLRDSSNDKWSAETASQVLNQLDESTFNGERGWVALSDQLAQSPQPNEDDVYATLNGIYNSIINQTNGVYGERLEPTTMFRTTANKAGKRDVAGRKTRPDGQSGLVVLPATKIVLRRSPRLAAKYGAKEKLPETSQQASGCAGIYEFKKDKADRHQNDKQMIHGASELFYNDPRRRFTFGLTIEKTATRLWYFNHSYICITEEFDCNKDPEALIRFFLYITFASEEQLGFDTTVERRAEAGEVYFLYKVEEKHYRTVGNPLAEDSAWLMNSRAVRVWTVRLADKKGKFLSETENVLKDAWLYDDNGGELAKQTELINAAKAVDLKTPPSPGEDKREDILLNLFVHIDHDWIVQVEDKDDKTLVHPQAAKLHTAVPNPARTAAATHRSKLELKYHVRVHRRTVFREKCIPFYAIDNIPLALQCISTYAQGLDVFREIGYIHRDISYGNCLVFISEGEEPIPKISDLEYCKAYKDISMHDPITGTLEFMATEVRTRRLLFRDRVKTDLDKALAEAEGVGNRRRRVKRVPKPQPPPATSDSEDEQKSLFHFHYYHDLEGLIWLFVWFILSYIPERFKGNVTTAQLYKWRVQFDSLFKDDPTALQDLFFDDYAKKLKAKIQSWGWYKGMEPVIGLLQTSFEGMGTTYAALQATAQDKTKEGFRRWSDDKFNAKMYDFIVLKFDKVLEAYPLEEQQDWKVKSMWDLPGARRSLSDLENEVMGSDLFGPALGAKRSANRDEDDNSEEEGMERRATKRANTREG</sequence>
<name>A0A5C3KTH1_COPMA</name>
<dbReference type="Proteomes" id="UP000307440">
    <property type="component" value="Unassembled WGS sequence"/>
</dbReference>
<evidence type="ECO:0000313" key="4">
    <source>
        <dbReference type="Proteomes" id="UP000307440"/>
    </source>
</evidence>
<feature type="compositionally biased region" description="Polar residues" evidence="1">
    <location>
        <begin position="7"/>
        <end position="18"/>
    </location>
</feature>
<organism evidence="3 4">
    <name type="scientific">Coprinopsis marcescibilis</name>
    <name type="common">Agaric fungus</name>
    <name type="synonym">Psathyrella marcescibilis</name>
    <dbReference type="NCBI Taxonomy" id="230819"/>
    <lineage>
        <taxon>Eukaryota</taxon>
        <taxon>Fungi</taxon>
        <taxon>Dikarya</taxon>
        <taxon>Basidiomycota</taxon>
        <taxon>Agaricomycotina</taxon>
        <taxon>Agaricomycetes</taxon>
        <taxon>Agaricomycetidae</taxon>
        <taxon>Agaricales</taxon>
        <taxon>Agaricineae</taxon>
        <taxon>Psathyrellaceae</taxon>
        <taxon>Coprinopsis</taxon>
    </lineage>
</organism>
<feature type="region of interest" description="Disordered" evidence="1">
    <location>
        <begin position="1"/>
        <end position="42"/>
    </location>
</feature>
<dbReference type="PANTHER" id="PTHR38248">
    <property type="entry name" value="FUNK1 6"/>
    <property type="match status" value="1"/>
</dbReference>
<dbReference type="STRING" id="230819.A0A5C3KTH1"/>
<dbReference type="SUPFAM" id="SSF56112">
    <property type="entry name" value="Protein kinase-like (PK-like)"/>
    <property type="match status" value="1"/>
</dbReference>
<evidence type="ECO:0000256" key="1">
    <source>
        <dbReference type="SAM" id="MobiDB-lite"/>
    </source>
</evidence>
<dbReference type="PROSITE" id="PS00109">
    <property type="entry name" value="PROTEIN_KINASE_TYR"/>
    <property type="match status" value="1"/>
</dbReference>
<dbReference type="InterPro" id="IPR040976">
    <property type="entry name" value="Pkinase_fungal"/>
</dbReference>
<feature type="compositionally biased region" description="Basic residues" evidence="1">
    <location>
        <begin position="581"/>
        <end position="590"/>
    </location>
</feature>
<accession>A0A5C3KTH1</accession>
<reference evidence="3 4" key="1">
    <citation type="journal article" date="2019" name="Nat. Ecol. Evol.">
        <title>Megaphylogeny resolves global patterns of mushroom evolution.</title>
        <authorList>
            <person name="Varga T."/>
            <person name="Krizsan K."/>
            <person name="Foldi C."/>
            <person name="Dima B."/>
            <person name="Sanchez-Garcia M."/>
            <person name="Sanchez-Ramirez S."/>
            <person name="Szollosi G.J."/>
            <person name="Szarkandi J.G."/>
            <person name="Papp V."/>
            <person name="Albert L."/>
            <person name="Andreopoulos W."/>
            <person name="Angelini C."/>
            <person name="Antonin V."/>
            <person name="Barry K.W."/>
            <person name="Bougher N.L."/>
            <person name="Buchanan P."/>
            <person name="Buyck B."/>
            <person name="Bense V."/>
            <person name="Catcheside P."/>
            <person name="Chovatia M."/>
            <person name="Cooper J."/>
            <person name="Damon W."/>
            <person name="Desjardin D."/>
            <person name="Finy P."/>
            <person name="Geml J."/>
            <person name="Haridas S."/>
            <person name="Hughes K."/>
            <person name="Justo A."/>
            <person name="Karasinski D."/>
            <person name="Kautmanova I."/>
            <person name="Kiss B."/>
            <person name="Kocsube S."/>
            <person name="Kotiranta H."/>
            <person name="LaButti K.M."/>
            <person name="Lechner B.E."/>
            <person name="Liimatainen K."/>
            <person name="Lipzen A."/>
            <person name="Lukacs Z."/>
            <person name="Mihaltcheva S."/>
            <person name="Morgado L.N."/>
            <person name="Niskanen T."/>
            <person name="Noordeloos M.E."/>
            <person name="Ohm R.A."/>
            <person name="Ortiz-Santana B."/>
            <person name="Ovrebo C."/>
            <person name="Racz N."/>
            <person name="Riley R."/>
            <person name="Savchenko A."/>
            <person name="Shiryaev A."/>
            <person name="Soop K."/>
            <person name="Spirin V."/>
            <person name="Szebenyi C."/>
            <person name="Tomsovsky M."/>
            <person name="Tulloss R.E."/>
            <person name="Uehling J."/>
            <person name="Grigoriev I.V."/>
            <person name="Vagvolgyi C."/>
            <person name="Papp T."/>
            <person name="Martin F.M."/>
            <person name="Miettinen O."/>
            <person name="Hibbett D.S."/>
            <person name="Nagy L.G."/>
        </authorList>
    </citation>
    <scope>NUCLEOTIDE SEQUENCE [LARGE SCALE GENOMIC DNA]</scope>
    <source>
        <strain evidence="3 4">CBS 121175</strain>
    </source>
</reference>
<dbReference type="EMBL" id="ML210358">
    <property type="protein sequence ID" value="TFK19128.1"/>
    <property type="molecule type" value="Genomic_DNA"/>
</dbReference>
<feature type="domain" description="Fungal-type protein kinase" evidence="2">
    <location>
        <begin position="193"/>
        <end position="627"/>
    </location>
</feature>
<dbReference type="GO" id="GO:0004672">
    <property type="term" value="F:protein kinase activity"/>
    <property type="evidence" value="ECO:0007669"/>
    <property type="project" value="InterPro"/>
</dbReference>